<sequence length="81" mass="9050">MNSAVCANSLVATRLLRTPSGVSIVRHLARQFIRCLGAVSRYEWRFVPKGSVLVEREDGTQLLADRDYVSIFALREESPNG</sequence>
<reference evidence="1" key="1">
    <citation type="journal article" date="2015" name="Nature">
        <title>Complex archaea that bridge the gap between prokaryotes and eukaryotes.</title>
        <authorList>
            <person name="Spang A."/>
            <person name="Saw J.H."/>
            <person name="Jorgensen S.L."/>
            <person name="Zaremba-Niedzwiedzka K."/>
            <person name="Martijn J."/>
            <person name="Lind A.E."/>
            <person name="van Eijk R."/>
            <person name="Schleper C."/>
            <person name="Guy L."/>
            <person name="Ettema T.J."/>
        </authorList>
    </citation>
    <scope>NUCLEOTIDE SEQUENCE</scope>
</reference>
<protein>
    <submittedName>
        <fullName evidence="1">Uncharacterized protein</fullName>
    </submittedName>
</protein>
<dbReference type="AlphaFoldDB" id="A0A0F9GA66"/>
<name>A0A0F9GA66_9ZZZZ</name>
<comment type="caution">
    <text evidence="1">The sequence shown here is derived from an EMBL/GenBank/DDBJ whole genome shotgun (WGS) entry which is preliminary data.</text>
</comment>
<proteinExistence type="predicted"/>
<gene>
    <name evidence="1" type="ORF">LCGC14_1935730</name>
</gene>
<organism evidence="1">
    <name type="scientific">marine sediment metagenome</name>
    <dbReference type="NCBI Taxonomy" id="412755"/>
    <lineage>
        <taxon>unclassified sequences</taxon>
        <taxon>metagenomes</taxon>
        <taxon>ecological metagenomes</taxon>
    </lineage>
</organism>
<accession>A0A0F9GA66</accession>
<evidence type="ECO:0000313" key="1">
    <source>
        <dbReference type="EMBL" id="KKL87336.1"/>
    </source>
</evidence>
<dbReference type="EMBL" id="LAZR01020861">
    <property type="protein sequence ID" value="KKL87336.1"/>
    <property type="molecule type" value="Genomic_DNA"/>
</dbReference>